<evidence type="ECO:0000313" key="3">
    <source>
        <dbReference type="Proteomes" id="UP000429785"/>
    </source>
</evidence>
<dbReference type="PANTHER" id="PTHR31157">
    <property type="entry name" value="SCP DOMAIN-CONTAINING PROTEIN"/>
    <property type="match status" value="1"/>
</dbReference>
<accession>A0A6I1DVX6</accession>
<comment type="caution">
    <text evidence="2">The sequence shown here is derived from an EMBL/GenBank/DDBJ whole genome shotgun (WGS) entry which is preliminary data.</text>
</comment>
<feature type="domain" description="SCP" evidence="1">
    <location>
        <begin position="81"/>
        <end position="192"/>
    </location>
</feature>
<dbReference type="Gene3D" id="3.40.33.10">
    <property type="entry name" value="CAP"/>
    <property type="match status" value="1"/>
</dbReference>
<evidence type="ECO:0000259" key="1">
    <source>
        <dbReference type="Pfam" id="PF00188"/>
    </source>
</evidence>
<dbReference type="InterPro" id="IPR014044">
    <property type="entry name" value="CAP_dom"/>
</dbReference>
<dbReference type="SUPFAM" id="SSF55797">
    <property type="entry name" value="PR-1-like"/>
    <property type="match status" value="1"/>
</dbReference>
<dbReference type="InterPro" id="IPR035940">
    <property type="entry name" value="CAP_sf"/>
</dbReference>
<gene>
    <name evidence="2" type="ORF">F8C76_11540</name>
</gene>
<dbReference type="OrthoDB" id="982527at2"/>
<dbReference type="Proteomes" id="UP000429785">
    <property type="component" value="Unassembled WGS sequence"/>
</dbReference>
<dbReference type="EMBL" id="WELG01000002">
    <property type="protein sequence ID" value="KAB7528489.1"/>
    <property type="molecule type" value="Genomic_DNA"/>
</dbReference>
<protein>
    <submittedName>
        <fullName evidence="2">CAP domain-containing protein</fullName>
    </submittedName>
</protein>
<dbReference type="PANTHER" id="PTHR31157:SF1">
    <property type="entry name" value="SCP DOMAIN-CONTAINING PROTEIN"/>
    <property type="match status" value="1"/>
</dbReference>
<dbReference type="AlphaFoldDB" id="A0A6I1DVX6"/>
<proteinExistence type="predicted"/>
<reference evidence="2 3" key="1">
    <citation type="submission" date="2019-10" db="EMBL/GenBank/DDBJ databases">
        <title>Muricauda olearia CL-SS4 JCM15563 genome.</title>
        <authorList>
            <person name="Liu L."/>
        </authorList>
    </citation>
    <scope>NUCLEOTIDE SEQUENCE [LARGE SCALE GENOMIC DNA]</scope>
    <source>
        <strain evidence="2 3">CL-SS4</strain>
    </source>
</reference>
<name>A0A6I1DVX6_9FLAO</name>
<dbReference type="CDD" id="cd05379">
    <property type="entry name" value="CAP_bacterial"/>
    <property type="match status" value="1"/>
</dbReference>
<evidence type="ECO:0000313" key="2">
    <source>
        <dbReference type="EMBL" id="KAB7528489.1"/>
    </source>
</evidence>
<dbReference type="Pfam" id="PF00188">
    <property type="entry name" value="CAP"/>
    <property type="match status" value="1"/>
</dbReference>
<organism evidence="2 3">
    <name type="scientific">Flagellimonas olearia</name>
    <dbReference type="NCBI Taxonomy" id="552546"/>
    <lineage>
        <taxon>Bacteria</taxon>
        <taxon>Pseudomonadati</taxon>
        <taxon>Bacteroidota</taxon>
        <taxon>Flavobacteriia</taxon>
        <taxon>Flavobacteriales</taxon>
        <taxon>Flavobacteriaceae</taxon>
        <taxon>Flagellimonas</taxon>
    </lineage>
</organism>
<sequence length="196" mass="22012">MAKATCSIRLAYRTLGIVEPVPESTPRMKKLYSAMLLLATVALLTMCNSTSIEDEIEYTEASIGNDKISIDPNGIESKLIDMVNDHRASVGKNTLQDSPSSYKYAEEHNDYMIAKNKLSHDNFESRAEKIAEETHATGVSENVARYYTSAEQTIEAWLDSDSHKKAMEGDYTHTTLSVQLDKEGRPYYTQIFIKVD</sequence>